<protein>
    <submittedName>
        <fullName evidence="1">Uncharacterized protein</fullName>
    </submittedName>
</protein>
<reference evidence="1 2" key="1">
    <citation type="submission" date="2019-11" db="EMBL/GenBank/DDBJ databases">
        <title>Novel species isolated from a subtropical stream in China.</title>
        <authorList>
            <person name="Lu H."/>
        </authorList>
    </citation>
    <scope>NUCLEOTIDE SEQUENCE [LARGE SCALE GENOMIC DNA]</scope>
    <source>
        <strain evidence="1 2">FT80W</strain>
    </source>
</reference>
<dbReference type="AlphaFoldDB" id="A0A6I2L0H6"/>
<sequence length="88" mass="9937">MTESDTKEKIHTAITRSEHLWRTATGIARDTGLALETVIKTLETGDGFLQADHTNGRGQSLYTTREKYLSDTPWHRRLLDLIVNKVGV</sequence>
<organism evidence="1 2">
    <name type="scientific">Duganella guangzhouensis</name>
    <dbReference type="NCBI Taxonomy" id="2666084"/>
    <lineage>
        <taxon>Bacteria</taxon>
        <taxon>Pseudomonadati</taxon>
        <taxon>Pseudomonadota</taxon>
        <taxon>Betaproteobacteria</taxon>
        <taxon>Burkholderiales</taxon>
        <taxon>Oxalobacteraceae</taxon>
        <taxon>Telluria group</taxon>
        <taxon>Duganella</taxon>
    </lineage>
</organism>
<name>A0A6I2L0H6_9BURK</name>
<evidence type="ECO:0000313" key="1">
    <source>
        <dbReference type="EMBL" id="MRW91688.1"/>
    </source>
</evidence>
<dbReference type="Proteomes" id="UP000433309">
    <property type="component" value="Unassembled WGS sequence"/>
</dbReference>
<keyword evidence="2" id="KW-1185">Reference proteome</keyword>
<proteinExistence type="predicted"/>
<accession>A0A6I2L0H6</accession>
<gene>
    <name evidence="1" type="ORF">GJ699_16975</name>
</gene>
<dbReference type="RefSeq" id="WP_154378328.1">
    <property type="nucleotide sequence ID" value="NZ_WKJK01000008.1"/>
</dbReference>
<evidence type="ECO:0000313" key="2">
    <source>
        <dbReference type="Proteomes" id="UP000433309"/>
    </source>
</evidence>
<comment type="caution">
    <text evidence="1">The sequence shown here is derived from an EMBL/GenBank/DDBJ whole genome shotgun (WGS) entry which is preliminary data.</text>
</comment>
<dbReference type="EMBL" id="WKJK01000008">
    <property type="protein sequence ID" value="MRW91688.1"/>
    <property type="molecule type" value="Genomic_DNA"/>
</dbReference>